<keyword evidence="3" id="KW-1185">Reference proteome</keyword>
<evidence type="ECO:0000313" key="2">
    <source>
        <dbReference type="EMBL" id="TRW92090.1"/>
    </source>
</evidence>
<keyword evidence="1" id="KW-0732">Signal</keyword>
<evidence type="ECO:0000256" key="1">
    <source>
        <dbReference type="SAM" id="SignalP"/>
    </source>
</evidence>
<accession>A0ABY3C860</accession>
<gene>
    <name evidence="2" type="ORF">EKO24_015615</name>
</gene>
<evidence type="ECO:0000313" key="3">
    <source>
        <dbReference type="Proteomes" id="UP000733744"/>
    </source>
</evidence>
<protein>
    <submittedName>
        <fullName evidence="2">Phosphate/phosphite/phosphonate ABC transporter substrate-binding protein</fullName>
    </submittedName>
</protein>
<feature type="chain" id="PRO_5045542542" evidence="1">
    <location>
        <begin position="25"/>
        <end position="262"/>
    </location>
</feature>
<name>A0ABY3C860_9GAMM</name>
<comment type="caution">
    <text evidence="2">The sequence shown here is derived from an EMBL/GenBank/DDBJ whole genome shotgun (WGS) entry which is preliminary data.</text>
</comment>
<dbReference type="EMBL" id="RYFG02000109">
    <property type="protein sequence ID" value="TRW92090.1"/>
    <property type="molecule type" value="Genomic_DNA"/>
</dbReference>
<dbReference type="Proteomes" id="UP000733744">
    <property type="component" value="Unassembled WGS sequence"/>
</dbReference>
<organism evidence="2 3">
    <name type="scientific">Candidatus Methylobacter oryzae</name>
    <dbReference type="NCBI Taxonomy" id="2497749"/>
    <lineage>
        <taxon>Bacteria</taxon>
        <taxon>Pseudomonadati</taxon>
        <taxon>Pseudomonadota</taxon>
        <taxon>Gammaproteobacteria</taxon>
        <taxon>Methylococcales</taxon>
        <taxon>Methylococcaceae</taxon>
        <taxon>Methylobacter</taxon>
    </lineage>
</organism>
<feature type="signal peptide" evidence="1">
    <location>
        <begin position="1"/>
        <end position="24"/>
    </location>
</feature>
<dbReference type="RefSeq" id="WP_127028374.1">
    <property type="nucleotide sequence ID" value="NZ_RYFG02000109.1"/>
</dbReference>
<sequence length="262" mass="29235">MKRILSVLFIFSVFVTGAYRSAYADEGPFIYFYNPETNINNFASLKRGFDVYLVDHGGYLFQPFDIKETFESAIQGKKGDVYLLSNWHLKALQQKNIPLKIALVGTSKGNTMQRKVLSAKKDITDVSMLKNTVVAGAGSEEYIQSVLKQILGKDQEALLKDIKILIVPKDIDAIMAVGFGMATAAISAESSLEKLAMINPNQHRELHSLGVSEKDYFLIAATLKKPDQKEEQLLEVLRKMPDADAGEENLRMLGIDGWRALQ</sequence>
<proteinExistence type="predicted"/>
<reference evidence="2 3" key="1">
    <citation type="journal article" date="2019" name="Antonie Van Leeuwenhoek">
        <title>Description of 'Ca. Methylobacter oryzae' KRF1, a novel species from the environmentally important Methylobacter clade 2.</title>
        <authorList>
            <person name="Khatri K."/>
            <person name="Mohite J.A."/>
            <person name="Pandit P.S."/>
            <person name="Bahulikar R."/>
            <person name="Rahalkar M.C."/>
        </authorList>
    </citation>
    <scope>NUCLEOTIDE SEQUENCE [LARGE SCALE GENOMIC DNA]</scope>
    <source>
        <strain evidence="2 3">KRF1</strain>
    </source>
</reference>